<evidence type="ECO:0000256" key="1">
    <source>
        <dbReference type="SAM" id="SignalP"/>
    </source>
</evidence>
<reference evidence="4" key="1">
    <citation type="submission" date="2017-02" db="EMBL/GenBank/DDBJ databases">
        <authorList>
            <person name="Varghese N."/>
            <person name="Submissions S."/>
        </authorList>
    </citation>
    <scope>NUCLEOTIDE SEQUENCE [LARGE SCALE GENOMIC DNA]</scope>
    <source>
        <strain evidence="4">SM117</strain>
    </source>
</reference>
<dbReference type="RefSeq" id="WP_079731300.1">
    <property type="nucleotide sequence ID" value="NZ_FVZE01000006.1"/>
</dbReference>
<dbReference type="InterPro" id="IPR017853">
    <property type="entry name" value="GH"/>
</dbReference>
<protein>
    <submittedName>
        <fullName evidence="3">Glycosyl hydrolase catalytic core</fullName>
    </submittedName>
</protein>
<dbReference type="Proteomes" id="UP000190989">
    <property type="component" value="Unassembled WGS sequence"/>
</dbReference>
<gene>
    <name evidence="3" type="ORF">SAMN06295987_106201</name>
</gene>
<dbReference type="PANTHER" id="PTHR34154">
    <property type="entry name" value="ALKALI-SENSITIVE LINKAGE PROTEIN 1"/>
    <property type="match status" value="1"/>
</dbReference>
<accession>A0A1U6IH73</accession>
<dbReference type="AlphaFoldDB" id="A0A1U6IH73"/>
<evidence type="ECO:0000313" key="3">
    <source>
        <dbReference type="EMBL" id="SLK07359.1"/>
    </source>
</evidence>
<feature type="domain" description="Asl1-like glycosyl hydrolase catalytic" evidence="2">
    <location>
        <begin position="58"/>
        <end position="268"/>
    </location>
</feature>
<dbReference type="STRING" id="428990.SAMN06295987_106201"/>
<proteinExistence type="predicted"/>
<dbReference type="EMBL" id="FVZE01000006">
    <property type="protein sequence ID" value="SLK07359.1"/>
    <property type="molecule type" value="Genomic_DNA"/>
</dbReference>
<keyword evidence="4" id="KW-1185">Reference proteome</keyword>
<name>A0A1U6IH73_9SPHN</name>
<dbReference type="GO" id="GO:0016787">
    <property type="term" value="F:hydrolase activity"/>
    <property type="evidence" value="ECO:0007669"/>
    <property type="project" value="UniProtKB-KW"/>
</dbReference>
<dbReference type="Gene3D" id="3.20.20.80">
    <property type="entry name" value="Glycosidases"/>
    <property type="match status" value="1"/>
</dbReference>
<evidence type="ECO:0000259" key="2">
    <source>
        <dbReference type="Pfam" id="PF11790"/>
    </source>
</evidence>
<evidence type="ECO:0000313" key="4">
    <source>
        <dbReference type="Proteomes" id="UP000190989"/>
    </source>
</evidence>
<dbReference type="Pfam" id="PF11790">
    <property type="entry name" value="Glyco_hydro_cc"/>
    <property type="match status" value="1"/>
</dbReference>
<keyword evidence="1" id="KW-0732">Signal</keyword>
<keyword evidence="3" id="KW-0378">Hydrolase</keyword>
<feature type="signal peptide" evidence="1">
    <location>
        <begin position="1"/>
        <end position="29"/>
    </location>
</feature>
<dbReference type="PANTHER" id="PTHR34154:SF3">
    <property type="entry name" value="ALKALI-SENSITIVE LINKAGE PROTEIN 1"/>
    <property type="match status" value="1"/>
</dbReference>
<dbReference type="InterPro" id="IPR024655">
    <property type="entry name" value="Asl1_glyco_hydro_catalytic"/>
</dbReference>
<organism evidence="3 4">
    <name type="scientific">Novosphingobium mathurense</name>
    <dbReference type="NCBI Taxonomy" id="428990"/>
    <lineage>
        <taxon>Bacteria</taxon>
        <taxon>Pseudomonadati</taxon>
        <taxon>Pseudomonadota</taxon>
        <taxon>Alphaproteobacteria</taxon>
        <taxon>Sphingomonadales</taxon>
        <taxon>Sphingomonadaceae</taxon>
        <taxon>Novosphingobium</taxon>
    </lineage>
</organism>
<feature type="chain" id="PRO_5010545378" evidence="1">
    <location>
        <begin position="30"/>
        <end position="282"/>
    </location>
</feature>
<dbReference type="GO" id="GO:0071966">
    <property type="term" value="P:fungal-type cell wall polysaccharide metabolic process"/>
    <property type="evidence" value="ECO:0007669"/>
    <property type="project" value="TreeGrafter"/>
</dbReference>
<sequence length="282" mass="30713">MIRAKFPGICLLLALAAAPGLFLPGTAHAGPCPVEHVGKLGTGAWPVDGENALQADLARLHGGWFYTWQAKSGLSDARFVPMIRSGRDLPQVFATASPVLLTFNEPDEAKQANMSVELALAYWPTLMATGKRLGSPATGTGNELGPDSWLGRFMAGAGAHGYRVDFIAVHHYAQSPDIDAFRRRLERIHAAYDRPIWVTEWALADWTRPGRFSVAEQASFFRRASAMLDDLPFVERHAWFGLYEGLDGWNLHSGLVAGGRLTEVGRAFVDLATCEAAPDDPE</sequence>
<dbReference type="SUPFAM" id="SSF51445">
    <property type="entry name" value="(Trans)glycosidases"/>
    <property type="match status" value="1"/>
</dbReference>
<dbReference type="InterPro" id="IPR053183">
    <property type="entry name" value="ASL1"/>
</dbReference>